<dbReference type="PANTHER" id="PTHR34501">
    <property type="entry name" value="PROTEIN YDDL-RELATED"/>
    <property type="match status" value="1"/>
</dbReference>
<keyword evidence="3" id="KW-0813">Transport</keyword>
<evidence type="ECO:0000256" key="9">
    <source>
        <dbReference type="ARBA" id="ARBA00023136"/>
    </source>
</evidence>
<evidence type="ECO:0000256" key="7">
    <source>
        <dbReference type="ARBA" id="ARBA00023065"/>
    </source>
</evidence>
<organism evidence="13 14">
    <name type="scientific">Ralstonia edaphi</name>
    <dbReference type="NCBI Taxonomy" id="3058599"/>
    <lineage>
        <taxon>Bacteria</taxon>
        <taxon>Pseudomonadati</taxon>
        <taxon>Pseudomonadota</taxon>
        <taxon>Betaproteobacteria</taxon>
        <taxon>Burkholderiales</taxon>
        <taxon>Burkholderiaceae</taxon>
        <taxon>Ralstonia</taxon>
    </lineage>
</organism>
<comment type="subunit">
    <text evidence="2">Homotrimer.</text>
</comment>
<dbReference type="GO" id="GO:0009279">
    <property type="term" value="C:cell outer membrane"/>
    <property type="evidence" value="ECO:0007669"/>
    <property type="project" value="UniProtKB-SubCell"/>
</dbReference>
<comment type="subcellular location">
    <subcellularLocation>
        <location evidence="1">Cell outer membrane</location>
        <topology evidence="1">Multi-pass membrane protein</topology>
    </subcellularLocation>
</comment>
<dbReference type="InterPro" id="IPR033900">
    <property type="entry name" value="Gram_neg_porin_domain"/>
</dbReference>
<evidence type="ECO:0000256" key="11">
    <source>
        <dbReference type="SAM" id="SignalP"/>
    </source>
</evidence>
<dbReference type="InterPro" id="IPR050298">
    <property type="entry name" value="Gram-neg_bact_OMP"/>
</dbReference>
<evidence type="ECO:0000256" key="10">
    <source>
        <dbReference type="ARBA" id="ARBA00023237"/>
    </source>
</evidence>
<dbReference type="Gene3D" id="2.40.160.10">
    <property type="entry name" value="Porin"/>
    <property type="match status" value="1"/>
</dbReference>
<dbReference type="Proteomes" id="UP001189225">
    <property type="component" value="Unassembled WGS sequence"/>
</dbReference>
<dbReference type="GO" id="GO:0015288">
    <property type="term" value="F:porin activity"/>
    <property type="evidence" value="ECO:0007669"/>
    <property type="project" value="UniProtKB-KW"/>
</dbReference>
<keyword evidence="14" id="KW-1185">Reference proteome</keyword>
<dbReference type="GO" id="GO:0006811">
    <property type="term" value="P:monoatomic ion transport"/>
    <property type="evidence" value="ECO:0007669"/>
    <property type="project" value="UniProtKB-KW"/>
</dbReference>
<dbReference type="GO" id="GO:0046930">
    <property type="term" value="C:pore complex"/>
    <property type="evidence" value="ECO:0007669"/>
    <property type="project" value="UniProtKB-KW"/>
</dbReference>
<proteinExistence type="predicted"/>
<dbReference type="InterPro" id="IPR023614">
    <property type="entry name" value="Porin_dom_sf"/>
</dbReference>
<keyword evidence="4" id="KW-1134">Transmembrane beta strand</keyword>
<feature type="chain" id="PRO_5044499530" evidence="11">
    <location>
        <begin position="22"/>
        <end position="362"/>
    </location>
</feature>
<evidence type="ECO:0000256" key="8">
    <source>
        <dbReference type="ARBA" id="ARBA00023114"/>
    </source>
</evidence>
<evidence type="ECO:0000313" key="14">
    <source>
        <dbReference type="Proteomes" id="UP001189225"/>
    </source>
</evidence>
<evidence type="ECO:0000256" key="5">
    <source>
        <dbReference type="ARBA" id="ARBA00022692"/>
    </source>
</evidence>
<evidence type="ECO:0000256" key="3">
    <source>
        <dbReference type="ARBA" id="ARBA00022448"/>
    </source>
</evidence>
<dbReference type="PRINTS" id="PR00184">
    <property type="entry name" value="NEISSPPORIN"/>
</dbReference>
<dbReference type="InterPro" id="IPR002299">
    <property type="entry name" value="Porin_Neis"/>
</dbReference>
<feature type="domain" description="Porin" evidence="12">
    <location>
        <begin position="8"/>
        <end position="333"/>
    </location>
</feature>
<sequence>MKRHLQLAALAAGMTAGFAHAQSSVTLYGVADIGIEVINNVPKTGGGSASVVRMQPGNQSGSRFGLRGVEDLGGGMKALFLLENGTNLDTGTLANGTGSTSRLFGRSAYVGLQGSAGTVTLGRQDAPIYDFAKTYDLMGVAARYSITSMDPVFSQRIDNSIKYLGLFGGLTVEATYSTGWDAGFGGEIAGAGKAGRQIGGQLAYAMSATSFAVAYDQTQGSSVASQDLSNKNVAVGAATAVGPVKLVAGYRWARSQYGGSTGSTALTTAVRSNMYWLGATYNFTPAWSVTGSAYYLDNRANNQDPWLFIVQADYALSKRTDLYFTAARALNRNGSSLALGSGGTVLAGSGQTGALIGMRHKF</sequence>
<keyword evidence="7" id="KW-0406">Ion transport</keyword>
<evidence type="ECO:0000256" key="2">
    <source>
        <dbReference type="ARBA" id="ARBA00011233"/>
    </source>
</evidence>
<dbReference type="Pfam" id="PF13609">
    <property type="entry name" value="Porin_4"/>
    <property type="match status" value="1"/>
</dbReference>
<dbReference type="AlphaFoldDB" id="A0AB72X6N1"/>
<evidence type="ECO:0000256" key="6">
    <source>
        <dbReference type="ARBA" id="ARBA00022729"/>
    </source>
</evidence>
<evidence type="ECO:0000256" key="4">
    <source>
        <dbReference type="ARBA" id="ARBA00022452"/>
    </source>
</evidence>
<protein>
    <submittedName>
        <fullName evidence="13">Outer membrane porin protein 32</fullName>
    </submittedName>
</protein>
<dbReference type="PANTHER" id="PTHR34501:SF9">
    <property type="entry name" value="MAJOR OUTER MEMBRANE PROTEIN P.IA"/>
    <property type="match status" value="1"/>
</dbReference>
<evidence type="ECO:0000259" key="12">
    <source>
        <dbReference type="Pfam" id="PF13609"/>
    </source>
</evidence>
<keyword evidence="8" id="KW-0626">Porin</keyword>
<evidence type="ECO:0000313" key="13">
    <source>
        <dbReference type="EMBL" id="CAJ0744038.1"/>
    </source>
</evidence>
<keyword evidence="5" id="KW-0812">Transmembrane</keyword>
<evidence type="ECO:0000256" key="1">
    <source>
        <dbReference type="ARBA" id="ARBA00004571"/>
    </source>
</evidence>
<dbReference type="CDD" id="cd00342">
    <property type="entry name" value="gram_neg_porins"/>
    <property type="match status" value="1"/>
</dbReference>
<gene>
    <name evidence="13" type="ORF">R16034_04053</name>
</gene>
<dbReference type="RefSeq" id="WP_316888356.1">
    <property type="nucleotide sequence ID" value="NZ_CATWAR010000001.1"/>
</dbReference>
<keyword evidence="6 11" id="KW-0732">Signal</keyword>
<keyword evidence="9" id="KW-0472">Membrane</keyword>
<feature type="signal peptide" evidence="11">
    <location>
        <begin position="1"/>
        <end position="21"/>
    </location>
</feature>
<keyword evidence="10" id="KW-0998">Cell outer membrane</keyword>
<reference evidence="13 14" key="1">
    <citation type="submission" date="2023-07" db="EMBL/GenBank/DDBJ databases">
        <authorList>
            <person name="Peeters C."/>
        </authorList>
    </citation>
    <scope>NUCLEOTIDE SEQUENCE [LARGE SCALE GENOMIC DNA]</scope>
    <source>
        <strain evidence="13 14">R-16034</strain>
    </source>
</reference>
<accession>A0AB72X6N1</accession>
<comment type="caution">
    <text evidence="13">The sequence shown here is derived from an EMBL/GenBank/DDBJ whole genome shotgun (WGS) entry which is preliminary data.</text>
</comment>
<dbReference type="EMBL" id="CATWHI010000006">
    <property type="protein sequence ID" value="CAJ0744038.1"/>
    <property type="molecule type" value="Genomic_DNA"/>
</dbReference>
<dbReference type="SUPFAM" id="SSF56935">
    <property type="entry name" value="Porins"/>
    <property type="match status" value="1"/>
</dbReference>
<name>A0AB72X6N1_9RALS</name>